<evidence type="ECO:0000313" key="3">
    <source>
        <dbReference type="EMBL" id="CAF1450365.1"/>
    </source>
</evidence>
<keyword evidence="2" id="KW-0472">Membrane</keyword>
<dbReference type="EMBL" id="CAJNON010001304">
    <property type="protein sequence ID" value="CAF1450365.1"/>
    <property type="molecule type" value="Genomic_DNA"/>
</dbReference>
<dbReference type="AlphaFoldDB" id="A0A819T6W0"/>
<comment type="caution">
    <text evidence="4">The sequence shown here is derived from an EMBL/GenBank/DDBJ whole genome shotgun (WGS) entry which is preliminary data.</text>
</comment>
<accession>A0A819T6W0</accession>
<keyword evidence="2" id="KW-0812">Transmembrane</keyword>
<dbReference type="Proteomes" id="UP000663891">
    <property type="component" value="Unassembled WGS sequence"/>
</dbReference>
<feature type="region of interest" description="Disordered" evidence="1">
    <location>
        <begin position="290"/>
        <end position="315"/>
    </location>
</feature>
<evidence type="ECO:0000313" key="5">
    <source>
        <dbReference type="Proteomes" id="UP000663881"/>
    </source>
</evidence>
<gene>
    <name evidence="4" type="ORF">OKA104_LOCUS34012</name>
    <name evidence="3" type="ORF">VCS650_LOCUS39435</name>
</gene>
<sequence>MATEIDIASSNTQIPVVNRKRRLCTIIKTSVALLIIAAGLTPTIIRLTRKTNTTTETMMNTTISFTTTTVPTDITSLITKENNPTTISKTTTTLVSLTTLSSTTSSTTSTTTTVTTSTTKSFVLQIFQRTNEVVYPIWNTTLGRDSSPSSPGSKPGTYWPSQPSEAALDGNLSTEYCNYGFCNASGPLQDGCGIQTGFYITFKNKRFILVKFRIATGKNSGSRDPTQITIEGSNIEESDLIFGKSWIKIYNGASGLATKDPGRQKYGNNQTISSNSLSFTSYRILITSKRGPEKQREIGDSSSHSNDDVDHFDSLPYNGLRSATDRIGFNRDWKN</sequence>
<reference evidence="4" key="1">
    <citation type="submission" date="2021-02" db="EMBL/GenBank/DDBJ databases">
        <authorList>
            <person name="Nowell W R."/>
        </authorList>
    </citation>
    <scope>NUCLEOTIDE SEQUENCE</scope>
</reference>
<evidence type="ECO:0000256" key="1">
    <source>
        <dbReference type="SAM" id="MobiDB-lite"/>
    </source>
</evidence>
<feature type="transmembrane region" description="Helical" evidence="2">
    <location>
        <begin position="26"/>
        <end position="45"/>
    </location>
</feature>
<name>A0A819T6W0_9BILA</name>
<feature type="compositionally biased region" description="Low complexity" evidence="1">
    <location>
        <begin position="146"/>
        <end position="156"/>
    </location>
</feature>
<dbReference type="Proteomes" id="UP000663881">
    <property type="component" value="Unassembled WGS sequence"/>
</dbReference>
<protein>
    <submittedName>
        <fullName evidence="4">Uncharacterized protein</fullName>
    </submittedName>
</protein>
<evidence type="ECO:0000313" key="4">
    <source>
        <dbReference type="EMBL" id="CAF4071654.1"/>
    </source>
</evidence>
<organism evidence="4 5">
    <name type="scientific">Adineta steineri</name>
    <dbReference type="NCBI Taxonomy" id="433720"/>
    <lineage>
        <taxon>Eukaryota</taxon>
        <taxon>Metazoa</taxon>
        <taxon>Spiralia</taxon>
        <taxon>Gnathifera</taxon>
        <taxon>Rotifera</taxon>
        <taxon>Eurotatoria</taxon>
        <taxon>Bdelloidea</taxon>
        <taxon>Adinetida</taxon>
        <taxon>Adinetidae</taxon>
        <taxon>Adineta</taxon>
    </lineage>
</organism>
<proteinExistence type="predicted"/>
<feature type="region of interest" description="Disordered" evidence="1">
    <location>
        <begin position="142"/>
        <end position="164"/>
    </location>
</feature>
<feature type="compositionally biased region" description="Basic and acidic residues" evidence="1">
    <location>
        <begin position="290"/>
        <end position="313"/>
    </location>
</feature>
<keyword evidence="2" id="KW-1133">Transmembrane helix</keyword>
<evidence type="ECO:0000256" key="2">
    <source>
        <dbReference type="SAM" id="Phobius"/>
    </source>
</evidence>
<dbReference type="EMBL" id="CAJOAY010004483">
    <property type="protein sequence ID" value="CAF4071654.1"/>
    <property type="molecule type" value="Genomic_DNA"/>
</dbReference>